<feature type="compositionally biased region" description="Low complexity" evidence="13">
    <location>
        <begin position="19"/>
        <end position="40"/>
    </location>
</feature>
<dbReference type="EMBL" id="UZAU01000790">
    <property type="status" value="NOT_ANNOTATED_CDS"/>
    <property type="molecule type" value="Genomic_DNA"/>
</dbReference>
<sequence>MGNCFGSSAKVDTAQSSHVTSGSGVSKNSSRTSRSSVPSTLTIPSFSEKSNSSSLPTPRTEGEILSSSNLNPFSFNELKNATRNFRPDSLLGEGGFGFVFKGWIDEHTYTAVKPGSGIVVAVKKLKPEGFQGHKEWLTEVNYLGQLHHPNLVKLIGYCVEGENRLLVYEFMPKGSLENHLFRRGPQPLSWAIRMKVAIGAARGLSFLHEAKSQVIYRDFKASNILLDADFNAKLSDFGLAKAGPTGDRTHVSTQVVSQLRVMFIVLGLYYWNYYLDDVLLIKQK</sequence>
<dbReference type="EC" id="2.7.11.1" evidence="2"/>
<evidence type="ECO:0000256" key="7">
    <source>
        <dbReference type="ARBA" id="ARBA00022777"/>
    </source>
</evidence>
<keyword evidence="8 11" id="KW-0067">ATP-binding</keyword>
<evidence type="ECO:0000259" key="14">
    <source>
        <dbReference type="PROSITE" id="PS50011"/>
    </source>
</evidence>
<dbReference type="Gene3D" id="3.30.200.20">
    <property type="entry name" value="Phosphorylase Kinase, domain 1"/>
    <property type="match status" value="1"/>
</dbReference>
<comment type="subcellular location">
    <subcellularLocation>
        <location evidence="1">Cell membrane</location>
    </subcellularLocation>
</comment>
<feature type="compositionally biased region" description="Polar residues" evidence="13">
    <location>
        <begin position="41"/>
        <end position="57"/>
    </location>
</feature>
<dbReference type="GO" id="GO:0005524">
    <property type="term" value="F:ATP binding"/>
    <property type="evidence" value="ECO:0007669"/>
    <property type="project" value="UniProtKB-UniRule"/>
</dbReference>
<dbReference type="Gramene" id="evm.model.10.290.2.5bd9b13d">
    <property type="protein sequence ID" value="cds.evm.model.10.290.2.5bd9b13d"/>
    <property type="gene ID" value="evm.TU.10.290"/>
</dbReference>
<dbReference type="InterPro" id="IPR050823">
    <property type="entry name" value="Plant_Ser_Thr_Prot_Kinase"/>
</dbReference>
<name>A0A803QN72_CANSA</name>
<evidence type="ECO:0000256" key="12">
    <source>
        <dbReference type="RuleBase" id="RU000304"/>
    </source>
</evidence>
<dbReference type="PROSITE" id="PS00107">
    <property type="entry name" value="PROTEIN_KINASE_ATP"/>
    <property type="match status" value="1"/>
</dbReference>
<dbReference type="InterPro" id="IPR000719">
    <property type="entry name" value="Prot_kinase_dom"/>
</dbReference>
<dbReference type="FunFam" id="1.10.510.10:FF:001023">
    <property type="entry name" value="Os07g0541700 protein"/>
    <property type="match status" value="1"/>
</dbReference>
<dbReference type="SUPFAM" id="SSF56112">
    <property type="entry name" value="Protein kinase-like (PK-like)"/>
    <property type="match status" value="1"/>
</dbReference>
<dbReference type="GO" id="GO:0004674">
    <property type="term" value="F:protein serine/threonine kinase activity"/>
    <property type="evidence" value="ECO:0007669"/>
    <property type="project" value="UniProtKB-KW"/>
</dbReference>
<keyword evidence="7" id="KW-0418">Kinase</keyword>
<feature type="domain" description="Protein kinase" evidence="14">
    <location>
        <begin position="85"/>
        <end position="284"/>
    </location>
</feature>
<evidence type="ECO:0000256" key="10">
    <source>
        <dbReference type="ARBA" id="ARBA00048679"/>
    </source>
</evidence>
<dbReference type="FunFam" id="3.30.200.20:FF:000228">
    <property type="entry name" value="Serine/threonine-protein kinase BIK1"/>
    <property type="match status" value="1"/>
</dbReference>
<proteinExistence type="inferred from homology"/>
<evidence type="ECO:0000256" key="3">
    <source>
        <dbReference type="ARBA" id="ARBA00022475"/>
    </source>
</evidence>
<evidence type="ECO:0000313" key="15">
    <source>
        <dbReference type="EnsemblPlants" id="cds.evm.model.10.290.2.5bd9b13d"/>
    </source>
</evidence>
<comment type="similarity">
    <text evidence="12">Belongs to the protein kinase superfamily.</text>
</comment>
<keyword evidence="5" id="KW-0808">Transferase</keyword>
<evidence type="ECO:0000256" key="11">
    <source>
        <dbReference type="PROSITE-ProRule" id="PRU10141"/>
    </source>
</evidence>
<evidence type="ECO:0000256" key="5">
    <source>
        <dbReference type="ARBA" id="ARBA00022679"/>
    </source>
</evidence>
<keyword evidence="4 12" id="KW-0723">Serine/threonine-protein kinase</keyword>
<feature type="binding site" evidence="11">
    <location>
        <position position="124"/>
    </location>
    <ligand>
        <name>ATP</name>
        <dbReference type="ChEBI" id="CHEBI:30616"/>
    </ligand>
</feature>
<keyword evidence="3" id="KW-0472">Membrane</keyword>
<keyword evidence="3" id="KW-1003">Cell membrane</keyword>
<dbReference type="InterPro" id="IPR017441">
    <property type="entry name" value="Protein_kinase_ATP_BS"/>
</dbReference>
<dbReference type="PROSITE" id="PS00108">
    <property type="entry name" value="PROTEIN_KINASE_ST"/>
    <property type="match status" value="1"/>
</dbReference>
<dbReference type="EnsemblPlants" id="evm.model.10.290.2.5bd9b13d">
    <property type="protein sequence ID" value="cds.evm.model.10.290.2.5bd9b13d"/>
    <property type="gene ID" value="evm.TU.10.290"/>
</dbReference>
<dbReference type="PANTHER" id="PTHR45621">
    <property type="entry name" value="OS01G0588500 PROTEIN-RELATED"/>
    <property type="match status" value="1"/>
</dbReference>
<gene>
    <name evidence="15" type="primary">LOC115699098</name>
</gene>
<evidence type="ECO:0000256" key="13">
    <source>
        <dbReference type="SAM" id="MobiDB-lite"/>
    </source>
</evidence>
<dbReference type="InterPro" id="IPR008271">
    <property type="entry name" value="Ser/Thr_kinase_AS"/>
</dbReference>
<keyword evidence="16" id="KW-1185">Reference proteome</keyword>
<comment type="catalytic activity">
    <reaction evidence="10">
        <text>L-seryl-[protein] + ATP = O-phospho-L-seryl-[protein] + ADP + H(+)</text>
        <dbReference type="Rhea" id="RHEA:17989"/>
        <dbReference type="Rhea" id="RHEA-COMP:9863"/>
        <dbReference type="Rhea" id="RHEA-COMP:11604"/>
        <dbReference type="ChEBI" id="CHEBI:15378"/>
        <dbReference type="ChEBI" id="CHEBI:29999"/>
        <dbReference type="ChEBI" id="CHEBI:30616"/>
        <dbReference type="ChEBI" id="CHEBI:83421"/>
        <dbReference type="ChEBI" id="CHEBI:456216"/>
        <dbReference type="EC" id="2.7.11.1"/>
    </reaction>
</comment>
<accession>A0A803QN72</accession>
<dbReference type="AlphaFoldDB" id="A0A803QN72"/>
<dbReference type="Gene3D" id="1.10.510.10">
    <property type="entry name" value="Transferase(Phosphotransferase) domain 1"/>
    <property type="match status" value="1"/>
</dbReference>
<evidence type="ECO:0000256" key="6">
    <source>
        <dbReference type="ARBA" id="ARBA00022741"/>
    </source>
</evidence>
<evidence type="ECO:0000256" key="9">
    <source>
        <dbReference type="ARBA" id="ARBA00047899"/>
    </source>
</evidence>
<organism evidence="15 16">
    <name type="scientific">Cannabis sativa</name>
    <name type="common">Hemp</name>
    <name type="synonym">Marijuana</name>
    <dbReference type="NCBI Taxonomy" id="3483"/>
    <lineage>
        <taxon>Eukaryota</taxon>
        <taxon>Viridiplantae</taxon>
        <taxon>Streptophyta</taxon>
        <taxon>Embryophyta</taxon>
        <taxon>Tracheophyta</taxon>
        <taxon>Spermatophyta</taxon>
        <taxon>Magnoliopsida</taxon>
        <taxon>eudicotyledons</taxon>
        <taxon>Gunneridae</taxon>
        <taxon>Pentapetalae</taxon>
        <taxon>rosids</taxon>
        <taxon>fabids</taxon>
        <taxon>Rosales</taxon>
        <taxon>Cannabaceae</taxon>
        <taxon>Cannabis</taxon>
    </lineage>
</organism>
<protein>
    <recommendedName>
        <fullName evidence="2">non-specific serine/threonine protein kinase</fullName>
        <ecNumber evidence="2">2.7.11.1</ecNumber>
    </recommendedName>
</protein>
<feature type="region of interest" description="Disordered" evidence="13">
    <location>
        <begin position="1"/>
        <end position="68"/>
    </location>
</feature>
<keyword evidence="6 11" id="KW-0547">Nucleotide-binding</keyword>
<evidence type="ECO:0000256" key="2">
    <source>
        <dbReference type="ARBA" id="ARBA00012513"/>
    </source>
</evidence>
<dbReference type="InterPro" id="IPR001245">
    <property type="entry name" value="Ser-Thr/Tyr_kinase_cat_dom"/>
</dbReference>
<evidence type="ECO:0000256" key="4">
    <source>
        <dbReference type="ARBA" id="ARBA00022527"/>
    </source>
</evidence>
<evidence type="ECO:0000313" key="16">
    <source>
        <dbReference type="Proteomes" id="UP000596661"/>
    </source>
</evidence>
<dbReference type="Pfam" id="PF07714">
    <property type="entry name" value="PK_Tyr_Ser-Thr"/>
    <property type="match status" value="1"/>
</dbReference>
<comment type="catalytic activity">
    <reaction evidence="9">
        <text>L-threonyl-[protein] + ATP = O-phospho-L-threonyl-[protein] + ADP + H(+)</text>
        <dbReference type="Rhea" id="RHEA:46608"/>
        <dbReference type="Rhea" id="RHEA-COMP:11060"/>
        <dbReference type="Rhea" id="RHEA-COMP:11605"/>
        <dbReference type="ChEBI" id="CHEBI:15378"/>
        <dbReference type="ChEBI" id="CHEBI:30013"/>
        <dbReference type="ChEBI" id="CHEBI:30616"/>
        <dbReference type="ChEBI" id="CHEBI:61977"/>
        <dbReference type="ChEBI" id="CHEBI:456216"/>
        <dbReference type="EC" id="2.7.11.1"/>
    </reaction>
</comment>
<dbReference type="Proteomes" id="UP000596661">
    <property type="component" value="Unassembled WGS sequence"/>
</dbReference>
<evidence type="ECO:0000256" key="1">
    <source>
        <dbReference type="ARBA" id="ARBA00004236"/>
    </source>
</evidence>
<dbReference type="PROSITE" id="PS50011">
    <property type="entry name" value="PROTEIN_KINASE_DOM"/>
    <property type="match status" value="1"/>
</dbReference>
<dbReference type="GO" id="GO:0005886">
    <property type="term" value="C:plasma membrane"/>
    <property type="evidence" value="ECO:0007669"/>
    <property type="project" value="UniProtKB-SubCell"/>
</dbReference>
<dbReference type="InterPro" id="IPR011009">
    <property type="entry name" value="Kinase-like_dom_sf"/>
</dbReference>
<reference evidence="15" key="1">
    <citation type="submission" date="2021-03" db="UniProtKB">
        <authorList>
            <consortium name="EnsemblPlants"/>
        </authorList>
    </citation>
    <scope>IDENTIFICATION</scope>
</reference>
<evidence type="ECO:0000256" key="8">
    <source>
        <dbReference type="ARBA" id="ARBA00022840"/>
    </source>
</evidence>